<feature type="domain" description="Glycosyltransferase 2-like" evidence="3">
    <location>
        <begin position="15"/>
        <end position="167"/>
    </location>
</feature>
<evidence type="ECO:0000313" key="5">
    <source>
        <dbReference type="Proteomes" id="UP001582793"/>
    </source>
</evidence>
<name>A0ABV5D2L7_9ACTN</name>
<evidence type="ECO:0000313" key="4">
    <source>
        <dbReference type="EMBL" id="MFB6398496.1"/>
    </source>
</evidence>
<dbReference type="SUPFAM" id="SSF53448">
    <property type="entry name" value="Nucleotide-diphospho-sugar transferases"/>
    <property type="match status" value="1"/>
</dbReference>
<dbReference type="InterPro" id="IPR050256">
    <property type="entry name" value="Glycosyltransferase_2"/>
</dbReference>
<dbReference type="InterPro" id="IPR001173">
    <property type="entry name" value="Glyco_trans_2-like"/>
</dbReference>
<reference evidence="4 5" key="1">
    <citation type="submission" date="2024-04" db="EMBL/GenBank/DDBJ databases">
        <title>Polymorphospora sp. isolated from Baiyangdian Lake in Xiong'an New Area.</title>
        <authorList>
            <person name="Zhang X."/>
            <person name="Liu J."/>
        </authorList>
    </citation>
    <scope>NUCLEOTIDE SEQUENCE [LARGE SCALE GENOMIC DNA]</scope>
    <source>
        <strain evidence="4 5">2-325</strain>
    </source>
</reference>
<dbReference type="PANTHER" id="PTHR48090">
    <property type="entry name" value="UNDECAPRENYL-PHOSPHATE 4-DEOXY-4-FORMAMIDO-L-ARABINOSE TRANSFERASE-RELATED"/>
    <property type="match status" value="1"/>
</dbReference>
<organism evidence="4 5">
    <name type="scientific">Polymorphospora lycopeni</name>
    <dbReference type="NCBI Taxonomy" id="3140240"/>
    <lineage>
        <taxon>Bacteria</taxon>
        <taxon>Bacillati</taxon>
        <taxon>Actinomycetota</taxon>
        <taxon>Actinomycetes</taxon>
        <taxon>Micromonosporales</taxon>
        <taxon>Micromonosporaceae</taxon>
        <taxon>Polymorphospora</taxon>
    </lineage>
</organism>
<dbReference type="Proteomes" id="UP001582793">
    <property type="component" value="Unassembled WGS sequence"/>
</dbReference>
<dbReference type="PANTHER" id="PTHR48090:SF7">
    <property type="entry name" value="RFBJ PROTEIN"/>
    <property type="match status" value="1"/>
</dbReference>
<dbReference type="Gene3D" id="3.90.550.10">
    <property type="entry name" value="Spore Coat Polysaccharide Biosynthesis Protein SpsA, Chain A"/>
    <property type="match status" value="1"/>
</dbReference>
<dbReference type="EMBL" id="JBCGDC010000258">
    <property type="protein sequence ID" value="MFB6398496.1"/>
    <property type="molecule type" value="Genomic_DNA"/>
</dbReference>
<evidence type="ECO:0000259" key="3">
    <source>
        <dbReference type="Pfam" id="PF00535"/>
    </source>
</evidence>
<dbReference type="Pfam" id="PF00535">
    <property type="entry name" value="Glycos_transf_2"/>
    <property type="match status" value="1"/>
</dbReference>
<dbReference type="InterPro" id="IPR029044">
    <property type="entry name" value="Nucleotide-diphossugar_trans"/>
</dbReference>
<sequence>MQPLRPRPTSHPTVTVVVPARNESRNLAEVLPKLPPVHEVIVVDGHSVDDTAGTVARVLPAARLVQQTRRGKGNALACGFAEATGDVVVMFDADGSADPDEIPRFVAALVTGADFAKGSRTMAGGGSEDITVLRGLGNRGLTWFTNRLFRTRYSDLCYGYNAFWRDVLPRLDLPRPEPVGDQMSWGDGFEIETVINCRIAVAGLAVHEVPSVELSRIHGVSNLSAPRDGLRVLRTILTEWRAARRSRRAATRKGAGDAVHTRGTAAGGPSVGAVAERPGPSAAVVRRSEPARVPAPRRPEVMTPAGADEAAA</sequence>
<proteinExistence type="inferred from homology"/>
<dbReference type="RefSeq" id="WP_375737248.1">
    <property type="nucleotide sequence ID" value="NZ_JBCGDC010000258.1"/>
</dbReference>
<comment type="similarity">
    <text evidence="1">Belongs to the glycosyltransferase 2 family.</text>
</comment>
<feature type="region of interest" description="Disordered" evidence="2">
    <location>
        <begin position="247"/>
        <end position="312"/>
    </location>
</feature>
<keyword evidence="5" id="KW-1185">Reference proteome</keyword>
<accession>A0ABV5D2L7</accession>
<evidence type="ECO:0000256" key="1">
    <source>
        <dbReference type="ARBA" id="ARBA00006739"/>
    </source>
</evidence>
<comment type="caution">
    <text evidence="4">The sequence shown here is derived from an EMBL/GenBank/DDBJ whole genome shotgun (WGS) entry which is preliminary data.</text>
</comment>
<dbReference type="CDD" id="cd04179">
    <property type="entry name" value="DPM_DPG-synthase_like"/>
    <property type="match status" value="1"/>
</dbReference>
<gene>
    <name evidence="4" type="ORF">AAFH96_36300</name>
</gene>
<evidence type="ECO:0000256" key="2">
    <source>
        <dbReference type="SAM" id="MobiDB-lite"/>
    </source>
</evidence>
<protein>
    <submittedName>
        <fullName evidence="4">Glycosyltransferase family 2 protein</fullName>
    </submittedName>
</protein>